<reference evidence="2 3" key="1">
    <citation type="submission" date="2019-03" db="EMBL/GenBank/DDBJ databases">
        <title>First draft genome of Liparis tanakae, snailfish: a comprehensive survey of snailfish specific genes.</title>
        <authorList>
            <person name="Kim W."/>
            <person name="Song I."/>
            <person name="Jeong J.-H."/>
            <person name="Kim D."/>
            <person name="Kim S."/>
            <person name="Ryu S."/>
            <person name="Song J.Y."/>
            <person name="Lee S.K."/>
        </authorList>
    </citation>
    <scope>NUCLEOTIDE SEQUENCE [LARGE SCALE GENOMIC DNA]</scope>
    <source>
        <tissue evidence="2">Muscle</tissue>
    </source>
</reference>
<gene>
    <name evidence="2" type="ORF">EYF80_045416</name>
</gene>
<evidence type="ECO:0000313" key="3">
    <source>
        <dbReference type="Proteomes" id="UP000314294"/>
    </source>
</evidence>
<organism evidence="2 3">
    <name type="scientific">Liparis tanakae</name>
    <name type="common">Tanaka's snailfish</name>
    <dbReference type="NCBI Taxonomy" id="230148"/>
    <lineage>
        <taxon>Eukaryota</taxon>
        <taxon>Metazoa</taxon>
        <taxon>Chordata</taxon>
        <taxon>Craniata</taxon>
        <taxon>Vertebrata</taxon>
        <taxon>Euteleostomi</taxon>
        <taxon>Actinopterygii</taxon>
        <taxon>Neopterygii</taxon>
        <taxon>Teleostei</taxon>
        <taxon>Neoteleostei</taxon>
        <taxon>Acanthomorphata</taxon>
        <taxon>Eupercaria</taxon>
        <taxon>Perciformes</taxon>
        <taxon>Cottioidei</taxon>
        <taxon>Cottales</taxon>
        <taxon>Liparidae</taxon>
        <taxon>Liparis</taxon>
    </lineage>
</organism>
<sequence>MFSQQQQQPRGPHPPRHSFFGMPEKTNRRLPPTVYGGVEVGGRTPSGPFCHDAPPTLDSRHILRIAVLEDSAEGGLFAVRVRCGEPLLLQFWRRKPPFRNGQVEQTAARRRAAASEADFVLRALRRAPGLPNGHYWGPFVKNNEESTSHVKALAQY</sequence>
<evidence type="ECO:0000313" key="2">
    <source>
        <dbReference type="EMBL" id="TNN44389.1"/>
    </source>
</evidence>
<comment type="caution">
    <text evidence="2">The sequence shown here is derived from an EMBL/GenBank/DDBJ whole genome shotgun (WGS) entry which is preliminary data.</text>
</comment>
<protein>
    <submittedName>
        <fullName evidence="2">Uncharacterized protein</fullName>
    </submittedName>
</protein>
<dbReference type="AlphaFoldDB" id="A0A4Z2FT96"/>
<accession>A0A4Z2FT96</accession>
<evidence type="ECO:0000256" key="1">
    <source>
        <dbReference type="SAM" id="MobiDB-lite"/>
    </source>
</evidence>
<dbReference type="Proteomes" id="UP000314294">
    <property type="component" value="Unassembled WGS sequence"/>
</dbReference>
<dbReference type="EMBL" id="SRLO01000905">
    <property type="protein sequence ID" value="TNN44389.1"/>
    <property type="molecule type" value="Genomic_DNA"/>
</dbReference>
<feature type="compositionally biased region" description="Low complexity" evidence="1">
    <location>
        <begin position="1"/>
        <end position="10"/>
    </location>
</feature>
<proteinExistence type="predicted"/>
<feature type="region of interest" description="Disordered" evidence="1">
    <location>
        <begin position="1"/>
        <end position="30"/>
    </location>
</feature>
<name>A0A4Z2FT96_9TELE</name>
<keyword evidence="3" id="KW-1185">Reference proteome</keyword>